<keyword evidence="1" id="KW-0378">Hydrolase</keyword>
<dbReference type="Gene3D" id="3.40.50.1820">
    <property type="entry name" value="alpha/beta hydrolase"/>
    <property type="match status" value="1"/>
</dbReference>
<dbReference type="PANTHER" id="PTHR42776:SF27">
    <property type="entry name" value="DIPEPTIDYL PEPTIDASE FAMILY MEMBER 6"/>
    <property type="match status" value="1"/>
</dbReference>
<dbReference type="GO" id="GO:0006508">
    <property type="term" value="P:proteolysis"/>
    <property type="evidence" value="ECO:0007669"/>
    <property type="project" value="InterPro"/>
</dbReference>
<dbReference type="SUPFAM" id="SSF53474">
    <property type="entry name" value="alpha/beta-Hydrolases"/>
    <property type="match status" value="1"/>
</dbReference>
<name>A0A1V9FF73_9BACT</name>
<dbReference type="AlphaFoldDB" id="A0A1V9FF73"/>
<dbReference type="Gene3D" id="2.120.10.30">
    <property type="entry name" value="TolB, C-terminal domain"/>
    <property type="match status" value="2"/>
</dbReference>
<comment type="caution">
    <text evidence="5">The sequence shown here is derived from an EMBL/GenBank/DDBJ whole genome shotgun (WGS) entry which is preliminary data.</text>
</comment>
<dbReference type="InterPro" id="IPR011042">
    <property type="entry name" value="6-blade_b-propeller_TolB-like"/>
</dbReference>
<evidence type="ECO:0000313" key="5">
    <source>
        <dbReference type="EMBL" id="OQP56937.1"/>
    </source>
</evidence>
<dbReference type="Pfam" id="PF00326">
    <property type="entry name" value="Peptidase_S9"/>
    <property type="match status" value="1"/>
</dbReference>
<feature type="domain" description="Peptidase S9 prolyl oligopeptidase catalytic" evidence="4">
    <location>
        <begin position="485"/>
        <end position="684"/>
    </location>
</feature>
<protein>
    <submittedName>
        <fullName evidence="5">Peptidase S9 prolyl oligopeptidase</fullName>
    </submittedName>
</protein>
<keyword evidence="6" id="KW-1185">Reference proteome</keyword>
<accession>A0A1V9FF73</accession>
<evidence type="ECO:0000259" key="4">
    <source>
        <dbReference type="Pfam" id="PF00326"/>
    </source>
</evidence>
<keyword evidence="3" id="KW-0732">Signal</keyword>
<feature type="signal peptide" evidence="3">
    <location>
        <begin position="1"/>
        <end position="18"/>
    </location>
</feature>
<keyword evidence="2" id="KW-0720">Serine protease</keyword>
<keyword evidence="2" id="KW-0645">Protease</keyword>
<proteinExistence type="predicted"/>
<organism evidence="5 6">
    <name type="scientific">Niastella vici</name>
    <dbReference type="NCBI Taxonomy" id="1703345"/>
    <lineage>
        <taxon>Bacteria</taxon>
        <taxon>Pseudomonadati</taxon>
        <taxon>Bacteroidota</taxon>
        <taxon>Chitinophagia</taxon>
        <taxon>Chitinophagales</taxon>
        <taxon>Chitinophagaceae</taxon>
        <taxon>Niastella</taxon>
    </lineage>
</organism>
<dbReference type="GO" id="GO:0004252">
    <property type="term" value="F:serine-type endopeptidase activity"/>
    <property type="evidence" value="ECO:0007669"/>
    <property type="project" value="TreeGrafter"/>
</dbReference>
<feature type="chain" id="PRO_5013161840" evidence="3">
    <location>
        <begin position="19"/>
        <end position="695"/>
    </location>
</feature>
<sequence>MTRLFFLLSLFATTTAMAQKGATISFEKWISLKGAFSPLISPDGRTIVYSVNSTDWANNSYDTELWMSRDGETPVQLTRTVKGSSSAPRFSPDSRFVSFLADRGDKTQLFIISVMGGEALPVTKEEDGITAYEWNWAGDRIAVVKTEPDSKQDKTLKDRYGAFGVEGEEYKHRHLWVLNFNYDSVVMAGQLPCYDTKKDSTKKDSAAMANSNCISLPAVKRLTEGNYTVTNFAWSPDDKQILFNKQVNPLILSYTTSDILLLTLATKKIDTLVSNPTADGIIRWSPDGKAFVYQSSLNDSISDYYKNNRLFIYDMATKTSREIATDIDEYKSVTDWNKQGLFLSALERTKQKLFIADIKTGKTKTVELPYDLISSVSFSRNTDKIALTARNYADLNEVYAGTFTGIIKQPLKKITSYTAQIAGWNTPVNELIQWKSKDDALIEGVLIKPANYNAQKKYPLLVVIHGGPTGIDIPDPTATYVYPIMQWVEKGALVLRVNYRGSAGYGEKFRSLNVRNLGVGDMWDVVSGVDYLNSKGMIDTSRMGCMGWSQGGYISAFLTTNTHIFKAISVGAGISNWVTYYVNTDITPFTRQYLQNTPWNDMDIYRKTSPMTNINQATTPTLIQHGELDKRVPIPNAYELYRGLQDRKVPSRLIVYKGFGHGINKPKERLAAVWHNWLWFNKYVFGEKEENIPVE</sequence>
<dbReference type="PANTHER" id="PTHR42776">
    <property type="entry name" value="SERINE PEPTIDASE S9 FAMILY MEMBER"/>
    <property type="match status" value="1"/>
</dbReference>
<dbReference type="Pfam" id="PF07676">
    <property type="entry name" value="PD40"/>
    <property type="match status" value="3"/>
</dbReference>
<dbReference type="InterPro" id="IPR001375">
    <property type="entry name" value="Peptidase_S9_cat"/>
</dbReference>
<dbReference type="RefSeq" id="WP_081155901.1">
    <property type="nucleotide sequence ID" value="NZ_LVYD01000124.1"/>
</dbReference>
<evidence type="ECO:0000256" key="3">
    <source>
        <dbReference type="SAM" id="SignalP"/>
    </source>
</evidence>
<dbReference type="InterPro" id="IPR011659">
    <property type="entry name" value="WD40"/>
</dbReference>
<reference evidence="5 6" key="1">
    <citation type="submission" date="2016-03" db="EMBL/GenBank/DDBJ databases">
        <title>Niastella vici sp. nov., isolated from farmland soil.</title>
        <authorList>
            <person name="Chen L."/>
            <person name="Wang D."/>
            <person name="Yang S."/>
            <person name="Wang G."/>
        </authorList>
    </citation>
    <scope>NUCLEOTIDE SEQUENCE [LARGE SCALE GENOMIC DNA]</scope>
    <source>
        <strain evidence="5 6">DJ57</strain>
    </source>
</reference>
<evidence type="ECO:0000313" key="6">
    <source>
        <dbReference type="Proteomes" id="UP000192796"/>
    </source>
</evidence>
<dbReference type="SUPFAM" id="SSF82171">
    <property type="entry name" value="DPP6 N-terminal domain-like"/>
    <property type="match status" value="1"/>
</dbReference>
<evidence type="ECO:0000256" key="2">
    <source>
        <dbReference type="ARBA" id="ARBA00022825"/>
    </source>
</evidence>
<dbReference type="InterPro" id="IPR029058">
    <property type="entry name" value="AB_hydrolase_fold"/>
</dbReference>
<dbReference type="OrthoDB" id="9812921at2"/>
<dbReference type="Proteomes" id="UP000192796">
    <property type="component" value="Unassembled WGS sequence"/>
</dbReference>
<evidence type="ECO:0000256" key="1">
    <source>
        <dbReference type="ARBA" id="ARBA00022801"/>
    </source>
</evidence>
<dbReference type="EMBL" id="LVYD01000124">
    <property type="protein sequence ID" value="OQP56937.1"/>
    <property type="molecule type" value="Genomic_DNA"/>
</dbReference>
<dbReference type="STRING" id="1703345.A3860_10195"/>
<gene>
    <name evidence="5" type="ORF">A3860_10195</name>
</gene>